<dbReference type="HAMAP" id="MF_00966">
    <property type="entry name" value="G6PD"/>
    <property type="match status" value="1"/>
</dbReference>
<feature type="binding site" evidence="7">
    <location>
        <position position="355"/>
    </location>
    <ligand>
        <name>substrate</name>
    </ligand>
</feature>
<evidence type="ECO:0000256" key="2">
    <source>
        <dbReference type="ARBA" id="ARBA00009975"/>
    </source>
</evidence>
<comment type="pathway">
    <text evidence="1 7">Carbohydrate degradation; pentose phosphate pathway; D-ribulose 5-phosphate from D-glucose 6-phosphate (oxidative stage): step 1/3.</text>
</comment>
<feature type="binding site" evidence="7">
    <location>
        <position position="158"/>
    </location>
    <ligand>
        <name>NADP(+)</name>
        <dbReference type="ChEBI" id="CHEBI:58349"/>
    </ligand>
</feature>
<feature type="binding site" evidence="7">
    <location>
        <position position="51"/>
    </location>
    <ligand>
        <name>NADP(+)</name>
        <dbReference type="ChEBI" id="CHEBI:58349"/>
    </ligand>
</feature>
<evidence type="ECO:0000256" key="1">
    <source>
        <dbReference type="ARBA" id="ARBA00004937"/>
    </source>
</evidence>
<evidence type="ECO:0000256" key="6">
    <source>
        <dbReference type="ARBA" id="ARBA00023277"/>
    </source>
</evidence>
<dbReference type="SUPFAM" id="SSF55347">
    <property type="entry name" value="Glyceraldehyde-3-phosphate dehydrogenase-like, C-terminal domain"/>
    <property type="match status" value="1"/>
</dbReference>
<dbReference type="EMBL" id="BHYK01000002">
    <property type="protein sequence ID" value="GCD08860.1"/>
    <property type="molecule type" value="Genomic_DNA"/>
</dbReference>
<feature type="binding site" evidence="7">
    <location>
        <position position="350"/>
    </location>
    <ligand>
        <name>substrate</name>
    </ligand>
</feature>
<evidence type="ECO:0000256" key="7">
    <source>
        <dbReference type="HAMAP-Rule" id="MF_00966"/>
    </source>
</evidence>
<dbReference type="RefSeq" id="WP_207669440.1">
    <property type="nucleotide sequence ID" value="NZ_BHYK01000002.1"/>
</dbReference>
<dbReference type="EC" id="1.1.1.49" evidence="7"/>
<dbReference type="InterPro" id="IPR001282">
    <property type="entry name" value="G6P_DH"/>
</dbReference>
<dbReference type="PROSITE" id="PS00069">
    <property type="entry name" value="G6P_DEHYDROGENASE"/>
    <property type="match status" value="1"/>
</dbReference>
<dbReference type="Pfam" id="PF00479">
    <property type="entry name" value="G6PD_N"/>
    <property type="match status" value="1"/>
</dbReference>
<feature type="binding site" evidence="7">
    <location>
        <begin position="17"/>
        <end position="24"/>
    </location>
    <ligand>
        <name>NADP(+)</name>
        <dbReference type="ChEBI" id="CHEBI:58349"/>
    </ligand>
</feature>
<keyword evidence="3 7" id="KW-0313">Glucose metabolism</keyword>
<accession>A0A401UH25</accession>
<dbReference type="Gene3D" id="3.40.50.720">
    <property type="entry name" value="NAD(P)-binding Rossmann-like Domain"/>
    <property type="match status" value="1"/>
</dbReference>
<dbReference type="SUPFAM" id="SSF51735">
    <property type="entry name" value="NAD(P)-binding Rossmann-fold domains"/>
    <property type="match status" value="1"/>
</dbReference>
<evidence type="ECO:0000256" key="5">
    <source>
        <dbReference type="ARBA" id="ARBA00023002"/>
    </source>
</evidence>
<dbReference type="InterPro" id="IPR019796">
    <property type="entry name" value="G6P_DH_AS"/>
</dbReference>
<feature type="active site" description="Proton acceptor" evidence="7">
    <location>
        <position position="250"/>
    </location>
</feature>
<dbReference type="GO" id="GO:0050661">
    <property type="term" value="F:NADP binding"/>
    <property type="evidence" value="ECO:0007669"/>
    <property type="project" value="UniProtKB-UniRule"/>
</dbReference>
<dbReference type="GO" id="GO:0004345">
    <property type="term" value="F:glucose-6-phosphate dehydrogenase activity"/>
    <property type="evidence" value="ECO:0007669"/>
    <property type="project" value="UniProtKB-UniRule"/>
</dbReference>
<keyword evidence="6 7" id="KW-0119">Carbohydrate metabolism</keyword>
<evidence type="ECO:0000313" key="11">
    <source>
        <dbReference type="Proteomes" id="UP000287872"/>
    </source>
</evidence>
<dbReference type="GO" id="GO:0005829">
    <property type="term" value="C:cytosol"/>
    <property type="evidence" value="ECO:0007669"/>
    <property type="project" value="TreeGrafter"/>
</dbReference>
<evidence type="ECO:0000256" key="4">
    <source>
        <dbReference type="ARBA" id="ARBA00022857"/>
    </source>
</evidence>
<reference evidence="10 11" key="1">
    <citation type="submission" date="2018-11" db="EMBL/GenBank/DDBJ databases">
        <title>Genome sequencing and assembly of Clostridium tagluense strain A121.</title>
        <authorList>
            <person name="Murakami T."/>
            <person name="Segawa T."/>
            <person name="Shcherbakova V.A."/>
            <person name="Mori H."/>
            <person name="Yoshimura Y."/>
        </authorList>
    </citation>
    <scope>NUCLEOTIDE SEQUENCE [LARGE SCALE GENOMIC DNA]</scope>
    <source>
        <strain evidence="10 11">A121</strain>
    </source>
</reference>
<feature type="domain" description="Glucose-6-phosphate dehydrogenase NAD-binding" evidence="8">
    <location>
        <begin position="14"/>
        <end position="197"/>
    </location>
</feature>
<dbReference type="UniPathway" id="UPA00115">
    <property type="reaction ID" value="UER00408"/>
</dbReference>
<comment type="similarity">
    <text evidence="2 7">Belongs to the glucose-6-phosphate dehydrogenase family.</text>
</comment>
<proteinExistence type="inferred from homology"/>
<dbReference type="GO" id="GO:0006006">
    <property type="term" value="P:glucose metabolic process"/>
    <property type="evidence" value="ECO:0007669"/>
    <property type="project" value="UniProtKB-KW"/>
</dbReference>
<keyword evidence="11" id="KW-1185">Reference proteome</keyword>
<evidence type="ECO:0000313" key="10">
    <source>
        <dbReference type="EMBL" id="GCD08860.1"/>
    </source>
</evidence>
<comment type="function">
    <text evidence="7">Catalyzes the oxidation of glucose 6-phosphate to 6-phosphogluconolactone.</text>
</comment>
<gene>
    <name evidence="7 10" type="primary">zwf</name>
    <name evidence="10" type="ORF">Ctaglu_04830</name>
</gene>
<sequence length="501" mass="58392">METNMDKELSSIFVIFGGTGDLTKRKLIPAIFSLMYEEKLPENFTIVAIGRREKTNEEYREEMRSSVEKFSRFSLNDYLWLKFSKRIFYKNFDFTSDNQGYADLDLFLEKMEIRYLTGGKRLYYLAVAPEFFEGIIRNLKNNGMVSRAIGWQRIMIEKPFGSSLETARILNHNISKLVPEEDLFRIDHYLGKEMIQNILAIRFGNSLFEPLWNANHIDNIQITSNELLGVESRGAYYENAGILKDMLQNHILQMLTMIAMEPPIDFEPESIRDEKVKVLRSLRPFTAETFKENIVRGQYGAGEIEDAKVIAYREENRVSKASNTDTFIALKTYIDNFRWGGVPIYIRAGKRMNNKSTEIVIQFKKLPGINYYKEFDNISHNLLVLKIQPEEGFFFQINAKQPGSEFKMEKVQLDYCQSCRALNDSPEAYERLILEAIRNNSSLFTRWDELQYSWQFVESIEKQYENNIPTCPNYSAGTSGPKEAIDLIENDGRQWWNTASD</sequence>
<organism evidence="10 11">
    <name type="scientific">Clostridium tagluense</name>
    <dbReference type="NCBI Taxonomy" id="360422"/>
    <lineage>
        <taxon>Bacteria</taxon>
        <taxon>Bacillati</taxon>
        <taxon>Bacillota</taxon>
        <taxon>Clostridia</taxon>
        <taxon>Eubacteriales</taxon>
        <taxon>Clostridiaceae</taxon>
        <taxon>Clostridium</taxon>
    </lineage>
</organism>
<keyword evidence="4 7" id="KW-0521">NADP</keyword>
<feature type="binding site" evidence="7">
    <location>
        <position position="226"/>
    </location>
    <ligand>
        <name>substrate</name>
    </ligand>
</feature>
<feature type="binding site" evidence="7">
    <location>
        <position position="188"/>
    </location>
    <ligand>
        <name>substrate</name>
    </ligand>
</feature>
<feature type="binding site" evidence="7">
    <location>
        <position position="192"/>
    </location>
    <ligand>
        <name>substrate</name>
    </ligand>
</feature>
<dbReference type="NCBIfam" id="TIGR00871">
    <property type="entry name" value="zwf"/>
    <property type="match status" value="1"/>
</dbReference>
<feature type="domain" description="Glucose-6-phosphate dehydrogenase C-terminal" evidence="9">
    <location>
        <begin position="199"/>
        <end position="496"/>
    </location>
</feature>
<dbReference type="AlphaFoldDB" id="A0A401UH25"/>
<keyword evidence="5 7" id="KW-0560">Oxidoreductase</keyword>
<dbReference type="Proteomes" id="UP000287872">
    <property type="component" value="Unassembled WGS sequence"/>
</dbReference>
<dbReference type="Gene3D" id="3.30.360.10">
    <property type="entry name" value="Dihydrodipicolinate Reductase, domain 2"/>
    <property type="match status" value="1"/>
</dbReference>
<protein>
    <recommendedName>
        <fullName evidence="7">Glucose-6-phosphate 1-dehydrogenase</fullName>
        <shortName evidence="7">G6PD</shortName>
        <ecNumber evidence="7">1.1.1.49</ecNumber>
    </recommendedName>
</protein>
<dbReference type="PRINTS" id="PR00079">
    <property type="entry name" value="G6PDHDRGNASE"/>
</dbReference>
<name>A0A401UH25_9CLOT</name>
<comment type="caution">
    <text evidence="10">The sequence shown here is derived from an EMBL/GenBank/DDBJ whole genome shotgun (WGS) entry which is preliminary data.</text>
</comment>
<dbReference type="InterPro" id="IPR036291">
    <property type="entry name" value="NAD(P)-bd_dom_sf"/>
</dbReference>
<evidence type="ECO:0000259" key="9">
    <source>
        <dbReference type="Pfam" id="PF02781"/>
    </source>
</evidence>
<dbReference type="InterPro" id="IPR022674">
    <property type="entry name" value="G6P_DH_NAD-bd"/>
</dbReference>
<evidence type="ECO:0000259" key="8">
    <source>
        <dbReference type="Pfam" id="PF00479"/>
    </source>
</evidence>
<dbReference type="PANTHER" id="PTHR23429">
    <property type="entry name" value="GLUCOSE-6-PHOSPHATE 1-DEHYDROGENASE G6PD"/>
    <property type="match status" value="1"/>
</dbReference>
<dbReference type="PIRSF" id="PIRSF000110">
    <property type="entry name" value="G6PD"/>
    <property type="match status" value="1"/>
</dbReference>
<dbReference type="PANTHER" id="PTHR23429:SF0">
    <property type="entry name" value="GLUCOSE-6-PHOSPHATE 1-DEHYDROGENASE"/>
    <property type="match status" value="1"/>
</dbReference>
<dbReference type="GO" id="GO:0009051">
    <property type="term" value="P:pentose-phosphate shunt, oxidative branch"/>
    <property type="evidence" value="ECO:0007669"/>
    <property type="project" value="TreeGrafter"/>
</dbReference>
<dbReference type="InterPro" id="IPR022675">
    <property type="entry name" value="G6P_DH_C"/>
</dbReference>
<feature type="binding site" evidence="7">
    <location>
        <position position="245"/>
    </location>
    <ligand>
        <name>substrate</name>
    </ligand>
</feature>
<feature type="binding site" evidence="7">
    <location>
        <begin position="93"/>
        <end position="94"/>
    </location>
    <ligand>
        <name>NADP(+)</name>
        <dbReference type="ChEBI" id="CHEBI:58349"/>
    </ligand>
</feature>
<dbReference type="Pfam" id="PF02781">
    <property type="entry name" value="G6PD_C"/>
    <property type="match status" value="1"/>
</dbReference>
<comment type="catalytic activity">
    <reaction evidence="7">
        <text>D-glucose 6-phosphate + NADP(+) = 6-phospho-D-glucono-1,5-lactone + NADPH + H(+)</text>
        <dbReference type="Rhea" id="RHEA:15841"/>
        <dbReference type="ChEBI" id="CHEBI:15378"/>
        <dbReference type="ChEBI" id="CHEBI:57783"/>
        <dbReference type="ChEBI" id="CHEBI:57955"/>
        <dbReference type="ChEBI" id="CHEBI:58349"/>
        <dbReference type="ChEBI" id="CHEBI:61548"/>
        <dbReference type="EC" id="1.1.1.49"/>
    </reaction>
</comment>
<evidence type="ECO:0000256" key="3">
    <source>
        <dbReference type="ARBA" id="ARBA00022526"/>
    </source>
</evidence>